<feature type="compositionally biased region" description="Basic and acidic residues" evidence="1">
    <location>
        <begin position="89"/>
        <end position="100"/>
    </location>
</feature>
<proteinExistence type="predicted"/>
<accession>A0ABR4LXF5</accession>
<evidence type="ECO:0000313" key="3">
    <source>
        <dbReference type="Proteomes" id="UP001610432"/>
    </source>
</evidence>
<sequence length="241" mass="25376">MAKVSIQVGEPDGADLTGPLGFGDQAASVFLDRDTGVGALESIVVAVSPVGSYEANWRETSPGAEVEEIEAAKGIPSQQRILRRSGKAAKGENEGGGKEDRACIKDFPEFGCGRARAIHLGGQQETTGGNRHRHSQRKITRSLELLRTAVIISSPKLAKRWRQSRSTGHSIAHVTLLTDGTTALSFSMSSYRPGSSVSMAATGGGMLEEATASTVIVLEVCLGSQVVRCDPDTSRAIAVVE</sequence>
<dbReference type="GeneID" id="98147600"/>
<protein>
    <submittedName>
        <fullName evidence="2">Uncharacterized protein</fullName>
    </submittedName>
</protein>
<reference evidence="2 3" key="1">
    <citation type="submission" date="2024-07" db="EMBL/GenBank/DDBJ databases">
        <title>Section-level genome sequencing and comparative genomics of Aspergillus sections Usti and Cavernicolus.</title>
        <authorList>
            <consortium name="Lawrence Berkeley National Laboratory"/>
            <person name="Nybo J.L."/>
            <person name="Vesth T.C."/>
            <person name="Theobald S."/>
            <person name="Frisvad J.C."/>
            <person name="Larsen T.O."/>
            <person name="Kjaerboelling I."/>
            <person name="Rothschild-Mancinelli K."/>
            <person name="Lyhne E.K."/>
            <person name="Kogle M.E."/>
            <person name="Barry K."/>
            <person name="Clum A."/>
            <person name="Na H."/>
            <person name="Ledsgaard L."/>
            <person name="Lin J."/>
            <person name="Lipzen A."/>
            <person name="Kuo A."/>
            <person name="Riley R."/>
            <person name="Mondo S."/>
            <person name="Labutti K."/>
            <person name="Haridas S."/>
            <person name="Pangalinan J."/>
            <person name="Salamov A.A."/>
            <person name="Simmons B.A."/>
            <person name="Magnuson J.K."/>
            <person name="Chen J."/>
            <person name="Drula E."/>
            <person name="Henrissat B."/>
            <person name="Wiebenga A."/>
            <person name="Lubbers R.J."/>
            <person name="Gomes A.C."/>
            <person name="Macurrencykelacurrency M.R."/>
            <person name="Stajich J."/>
            <person name="Grigoriev I.V."/>
            <person name="Mortensen U.H."/>
            <person name="De Vries R.P."/>
            <person name="Baker S.E."/>
            <person name="Andersen M.R."/>
        </authorList>
    </citation>
    <scope>NUCLEOTIDE SEQUENCE [LARGE SCALE GENOMIC DNA]</scope>
    <source>
        <strain evidence="2 3">CBS 449.75</strain>
    </source>
</reference>
<gene>
    <name evidence="2" type="ORF">BJX67DRAFT_379247</name>
</gene>
<dbReference type="RefSeq" id="XP_070888190.1">
    <property type="nucleotide sequence ID" value="XM_071032528.1"/>
</dbReference>
<organism evidence="2 3">
    <name type="scientific">Aspergillus lucknowensis</name>
    <dbReference type="NCBI Taxonomy" id="176173"/>
    <lineage>
        <taxon>Eukaryota</taxon>
        <taxon>Fungi</taxon>
        <taxon>Dikarya</taxon>
        <taxon>Ascomycota</taxon>
        <taxon>Pezizomycotina</taxon>
        <taxon>Eurotiomycetes</taxon>
        <taxon>Eurotiomycetidae</taxon>
        <taxon>Eurotiales</taxon>
        <taxon>Aspergillaceae</taxon>
        <taxon>Aspergillus</taxon>
        <taxon>Aspergillus subgen. Nidulantes</taxon>
    </lineage>
</organism>
<evidence type="ECO:0000256" key="1">
    <source>
        <dbReference type="SAM" id="MobiDB-lite"/>
    </source>
</evidence>
<feature type="region of interest" description="Disordered" evidence="1">
    <location>
        <begin position="81"/>
        <end position="100"/>
    </location>
</feature>
<comment type="caution">
    <text evidence="2">The sequence shown here is derived from an EMBL/GenBank/DDBJ whole genome shotgun (WGS) entry which is preliminary data.</text>
</comment>
<keyword evidence="3" id="KW-1185">Reference proteome</keyword>
<dbReference type="Proteomes" id="UP001610432">
    <property type="component" value="Unassembled WGS sequence"/>
</dbReference>
<evidence type="ECO:0000313" key="2">
    <source>
        <dbReference type="EMBL" id="KAL2869211.1"/>
    </source>
</evidence>
<name>A0ABR4LXF5_9EURO</name>
<dbReference type="EMBL" id="JBFXLQ010000010">
    <property type="protein sequence ID" value="KAL2869211.1"/>
    <property type="molecule type" value="Genomic_DNA"/>
</dbReference>